<protein>
    <submittedName>
        <fullName evidence="1">Uncharacterized protein</fullName>
    </submittedName>
</protein>
<dbReference type="AlphaFoldDB" id="A0A2J6RS61"/>
<dbReference type="EMBL" id="KZ613944">
    <property type="protein sequence ID" value="PMD41359.1"/>
    <property type="molecule type" value="Genomic_DNA"/>
</dbReference>
<organism evidence="1 2">
    <name type="scientific">Hyaloscypha variabilis (strain UAMH 11265 / GT02V1 / F)</name>
    <name type="common">Meliniomyces variabilis</name>
    <dbReference type="NCBI Taxonomy" id="1149755"/>
    <lineage>
        <taxon>Eukaryota</taxon>
        <taxon>Fungi</taxon>
        <taxon>Dikarya</taxon>
        <taxon>Ascomycota</taxon>
        <taxon>Pezizomycotina</taxon>
        <taxon>Leotiomycetes</taxon>
        <taxon>Helotiales</taxon>
        <taxon>Hyaloscyphaceae</taxon>
        <taxon>Hyaloscypha</taxon>
        <taxon>Hyaloscypha variabilis</taxon>
    </lineage>
</organism>
<keyword evidence="2" id="KW-1185">Reference proteome</keyword>
<evidence type="ECO:0000313" key="1">
    <source>
        <dbReference type="EMBL" id="PMD41359.1"/>
    </source>
</evidence>
<evidence type="ECO:0000313" key="2">
    <source>
        <dbReference type="Proteomes" id="UP000235786"/>
    </source>
</evidence>
<proteinExistence type="predicted"/>
<reference evidence="1 2" key="1">
    <citation type="submission" date="2016-04" db="EMBL/GenBank/DDBJ databases">
        <title>A degradative enzymes factory behind the ericoid mycorrhizal symbiosis.</title>
        <authorList>
            <consortium name="DOE Joint Genome Institute"/>
            <person name="Martino E."/>
            <person name="Morin E."/>
            <person name="Grelet G."/>
            <person name="Kuo A."/>
            <person name="Kohler A."/>
            <person name="Daghino S."/>
            <person name="Barry K."/>
            <person name="Choi C."/>
            <person name="Cichocki N."/>
            <person name="Clum A."/>
            <person name="Copeland A."/>
            <person name="Hainaut M."/>
            <person name="Haridas S."/>
            <person name="Labutti K."/>
            <person name="Lindquist E."/>
            <person name="Lipzen A."/>
            <person name="Khouja H.-R."/>
            <person name="Murat C."/>
            <person name="Ohm R."/>
            <person name="Olson A."/>
            <person name="Spatafora J."/>
            <person name="Veneault-Fourrey C."/>
            <person name="Henrissat B."/>
            <person name="Grigoriev I."/>
            <person name="Martin F."/>
            <person name="Perotto S."/>
        </authorList>
    </citation>
    <scope>NUCLEOTIDE SEQUENCE [LARGE SCALE GENOMIC DNA]</scope>
    <source>
        <strain evidence="1 2">F</strain>
    </source>
</reference>
<sequence length="423" mass="45292">MNVTSVYNYCPSIATYSFSLTCTGSNDCQALTSFPDVTCITTGTTTSCSNGVACSGAESNYTSISSLAQDPSGDLIEYNELFLSDYCEKSWFSVNGSNIGLLYKSNSCSNGTTGTNTTTLAGIPTGAPNSLSNVSFTSCGGGTGLPTPPRPSSSPSPIIQLHSTALDRRGLFGSFFPDLIDWVCGETSLSDIISDVLDNFESIACQLAISYLETEVEQLATPKLQQACVGQVASTVNNVVGSKIDPATNSTSVEHRLINDAYVWLLNLAQTQTCNYAYSKILQIPDLATELCPEIETSVLAGAQQPPAVHQALGLHARLMIRVMASAQTCKGTRSTAELAGSSAMKESVPVEFSAPLFSGPDGYRVPTNLGMISAPIRLTTSRTVESVEIRAVFWRRAAIVYAFLTLIERRVRRWSMCKASWR</sequence>
<accession>A0A2J6RS61</accession>
<gene>
    <name evidence="1" type="ORF">L207DRAFT_565252</name>
</gene>
<dbReference type="Proteomes" id="UP000235786">
    <property type="component" value="Unassembled WGS sequence"/>
</dbReference>
<name>A0A2J6RS61_HYAVF</name>